<keyword evidence="1" id="KW-0175">Coiled coil</keyword>
<evidence type="ECO:0000256" key="2">
    <source>
        <dbReference type="SAM" id="Phobius"/>
    </source>
</evidence>
<dbReference type="Proteomes" id="UP001177872">
    <property type="component" value="Unassembled WGS sequence"/>
</dbReference>
<dbReference type="Gene3D" id="1.20.1170.10">
    <property type="match status" value="1"/>
</dbReference>
<evidence type="ECO:0000256" key="1">
    <source>
        <dbReference type="SAM" id="Coils"/>
    </source>
</evidence>
<keyword evidence="2" id="KW-0472">Membrane</keyword>
<proteinExistence type="predicted"/>
<keyword evidence="2" id="KW-0812">Transmembrane</keyword>
<dbReference type="SUPFAM" id="SSF58100">
    <property type="entry name" value="Bacterial hemolysins"/>
    <property type="match status" value="1"/>
</dbReference>
<organism evidence="3 4">
    <name type="scientific">Serratia ureilytica</name>
    <dbReference type="NCBI Taxonomy" id="300181"/>
    <lineage>
        <taxon>Bacteria</taxon>
        <taxon>Pseudomonadati</taxon>
        <taxon>Pseudomonadota</taxon>
        <taxon>Gammaproteobacteria</taxon>
        <taxon>Enterobacterales</taxon>
        <taxon>Yersiniaceae</taxon>
        <taxon>Serratia</taxon>
    </lineage>
</organism>
<feature type="coiled-coil region" evidence="1">
    <location>
        <begin position="131"/>
        <end position="193"/>
    </location>
</feature>
<evidence type="ECO:0000313" key="3">
    <source>
        <dbReference type="EMBL" id="MDQ1861865.1"/>
    </source>
</evidence>
<name>A0ABU0VM04_9GAMM</name>
<reference evidence="3" key="1">
    <citation type="submission" date="2023-07" db="EMBL/GenBank/DDBJ databases">
        <title>In vitro acaricidal activity of Serratia ureilytica strains isolated from Mimosa pudica nodules againts the dust mite Tyrophagus putrescentiae.</title>
        <authorList>
            <person name="Wong-Villareal A."/>
            <person name="Cerqueda-Garcia D."/>
        </authorList>
    </citation>
    <scope>NUCLEOTIDE SEQUENCE</scope>
    <source>
        <strain evidence="3">UTS2</strain>
    </source>
</reference>
<dbReference type="EMBL" id="JAVCZN010000004">
    <property type="protein sequence ID" value="MDQ1861865.1"/>
    <property type="molecule type" value="Genomic_DNA"/>
</dbReference>
<comment type="caution">
    <text evidence="3">The sequence shown here is derived from an EMBL/GenBank/DDBJ whole genome shotgun (WGS) entry which is preliminary data.</text>
</comment>
<keyword evidence="2" id="KW-1133">Transmembrane helix</keyword>
<dbReference type="RefSeq" id="WP_089197445.1">
    <property type="nucleotide sequence ID" value="NZ_CP076651.1"/>
</dbReference>
<protein>
    <submittedName>
        <fullName evidence="3">Uncharacterized protein</fullName>
    </submittedName>
</protein>
<sequence length="267" mass="29137">MSSGMLTQVIDNLSRTGDAIQTFPGLPANAVLLQRNIQTAVNMLLPDLKQMQRDVTAWGVKLEAQLDDKLAALETLPVTELSRFIRQSKEDIAGVMAQVSRVQSRTQSTDVAVTENNLALQRIIIDLQATISGLQSNLQGSQQQLDELNKKKLYFIALGILGIPGLIAMAVLLSQAQDKVRSIERQISEQKSSIRQQQSFATQTAAFSQDLLELSNQMLKIGNAIEFVSNDINNAEKNLSGAEAQQLAKLFLTAAKMSVGTLLTDIS</sequence>
<evidence type="ECO:0000313" key="4">
    <source>
        <dbReference type="Proteomes" id="UP001177872"/>
    </source>
</evidence>
<keyword evidence="4" id="KW-1185">Reference proteome</keyword>
<gene>
    <name evidence="3" type="ORF">Q6237_12800</name>
</gene>
<accession>A0ABU0VM04</accession>
<feature type="transmembrane region" description="Helical" evidence="2">
    <location>
        <begin position="153"/>
        <end position="173"/>
    </location>
</feature>